<name>A0A1H4FL76_9GAMM</name>
<dbReference type="Proteomes" id="UP000199397">
    <property type="component" value="Unassembled WGS sequence"/>
</dbReference>
<reference evidence="1 2" key="1">
    <citation type="submission" date="2016-10" db="EMBL/GenBank/DDBJ databases">
        <authorList>
            <person name="de Groot N.N."/>
        </authorList>
    </citation>
    <scope>NUCLEOTIDE SEQUENCE [LARGE SCALE GENOMIC DNA]</scope>
    <source>
        <strain evidence="1 2">DSM 21228</strain>
    </source>
</reference>
<gene>
    <name evidence="1" type="ORF">SAMN05660964_03013</name>
</gene>
<organism evidence="1 2">
    <name type="scientific">Thiothrix caldifontis</name>
    <dbReference type="NCBI Taxonomy" id="525918"/>
    <lineage>
        <taxon>Bacteria</taxon>
        <taxon>Pseudomonadati</taxon>
        <taxon>Pseudomonadota</taxon>
        <taxon>Gammaproteobacteria</taxon>
        <taxon>Thiotrichales</taxon>
        <taxon>Thiotrichaceae</taxon>
        <taxon>Thiothrix</taxon>
    </lineage>
</organism>
<dbReference type="STRING" id="525918.SAMN05660964_03013"/>
<feature type="non-terminal residue" evidence="1">
    <location>
        <position position="1"/>
    </location>
</feature>
<evidence type="ECO:0000313" key="1">
    <source>
        <dbReference type="EMBL" id="SEA97911.1"/>
    </source>
</evidence>
<dbReference type="EMBL" id="FNQP01000022">
    <property type="protein sequence ID" value="SEA97911.1"/>
    <property type="molecule type" value="Genomic_DNA"/>
</dbReference>
<dbReference type="AlphaFoldDB" id="A0A1H4FL76"/>
<proteinExistence type="predicted"/>
<sequence>KGSFITPLAAALKQVGLTLDVDTANARIGAWLAEVAHQRIHGTTQEKPQVLLDKERLSLQPLPAQATPSRSTVSPVTVKAALPVESLQHPLSTYDQLLGGCP</sequence>
<keyword evidence="2" id="KW-1185">Reference proteome</keyword>
<accession>A0A1H4FL76</accession>
<protein>
    <submittedName>
        <fullName evidence="1">Uncharacterized protein</fullName>
    </submittedName>
</protein>
<evidence type="ECO:0000313" key="2">
    <source>
        <dbReference type="Proteomes" id="UP000199397"/>
    </source>
</evidence>